<dbReference type="InterPro" id="IPR011989">
    <property type="entry name" value="ARM-like"/>
</dbReference>
<evidence type="ECO:0000256" key="3">
    <source>
        <dbReference type="SAM" id="MobiDB-lite"/>
    </source>
</evidence>
<protein>
    <recommendedName>
        <fullName evidence="4">DUF7792 domain-containing protein</fullName>
    </recommendedName>
</protein>
<proteinExistence type="predicted"/>
<feature type="repeat" description="ARM" evidence="2">
    <location>
        <begin position="199"/>
        <end position="242"/>
    </location>
</feature>
<dbReference type="SMART" id="SM00185">
    <property type="entry name" value="ARM"/>
    <property type="match status" value="2"/>
</dbReference>
<evidence type="ECO:0000256" key="1">
    <source>
        <dbReference type="ARBA" id="ARBA00022737"/>
    </source>
</evidence>
<dbReference type="PANTHER" id="PTHR46168:SF15">
    <property type="entry name" value="ARMADILLO REPEAT-CONTAINING DOMAIN-CONTAINING PROTEIN"/>
    <property type="match status" value="1"/>
</dbReference>
<feature type="region of interest" description="Disordered" evidence="3">
    <location>
        <begin position="326"/>
        <end position="351"/>
    </location>
</feature>
<dbReference type="InterPro" id="IPR056694">
    <property type="entry name" value="DUF7792"/>
</dbReference>
<feature type="domain" description="DUF7792" evidence="4">
    <location>
        <begin position="14"/>
        <end position="136"/>
    </location>
</feature>
<evidence type="ECO:0000313" key="6">
    <source>
        <dbReference type="Proteomes" id="UP000298416"/>
    </source>
</evidence>
<dbReference type="InterPro" id="IPR016024">
    <property type="entry name" value="ARM-type_fold"/>
</dbReference>
<dbReference type="Pfam" id="PF25055">
    <property type="entry name" value="DUF7792"/>
    <property type="match status" value="1"/>
</dbReference>
<comment type="caution">
    <text evidence="5">The sequence shown here is derived from an EMBL/GenBank/DDBJ whole genome shotgun (WGS) entry which is preliminary data.</text>
</comment>
<accession>A0A8X8ZQE7</accession>
<name>A0A8X8ZQE7_SALSN</name>
<keyword evidence="1" id="KW-0677">Repeat</keyword>
<dbReference type="AlphaFoldDB" id="A0A8X8ZQE7"/>
<evidence type="ECO:0000259" key="4">
    <source>
        <dbReference type="Pfam" id="PF25055"/>
    </source>
</evidence>
<dbReference type="PROSITE" id="PS50176">
    <property type="entry name" value="ARM_REPEAT"/>
    <property type="match status" value="1"/>
</dbReference>
<dbReference type="Pfam" id="PF00514">
    <property type="entry name" value="Arm"/>
    <property type="match status" value="1"/>
</dbReference>
<dbReference type="PANTHER" id="PTHR46168">
    <property type="entry name" value="ARMADILLO REPEAT ONLY 4"/>
    <property type="match status" value="1"/>
</dbReference>
<evidence type="ECO:0000256" key="2">
    <source>
        <dbReference type="PROSITE-ProRule" id="PRU00259"/>
    </source>
</evidence>
<evidence type="ECO:0000313" key="5">
    <source>
        <dbReference type="EMBL" id="KAG6413337.1"/>
    </source>
</evidence>
<keyword evidence="6" id="KW-1185">Reference proteome</keyword>
<reference evidence="5" key="1">
    <citation type="submission" date="2018-01" db="EMBL/GenBank/DDBJ databases">
        <authorList>
            <person name="Mao J.F."/>
        </authorList>
    </citation>
    <scope>NUCLEOTIDE SEQUENCE</scope>
    <source>
        <strain evidence="5">Huo1</strain>
        <tissue evidence="5">Leaf</tissue>
    </source>
</reference>
<dbReference type="InterPro" id="IPR000225">
    <property type="entry name" value="Armadillo"/>
</dbReference>
<dbReference type="Proteomes" id="UP000298416">
    <property type="component" value="Unassembled WGS sequence"/>
</dbReference>
<reference evidence="5" key="2">
    <citation type="submission" date="2020-08" db="EMBL/GenBank/DDBJ databases">
        <title>Plant Genome Project.</title>
        <authorList>
            <person name="Zhang R.-G."/>
        </authorList>
    </citation>
    <scope>NUCLEOTIDE SEQUENCE</scope>
    <source>
        <strain evidence="5">Huo1</strain>
        <tissue evidence="5">Leaf</tissue>
    </source>
</reference>
<sequence length="694" mass="75528">MAMATATEEEKPIQEVLSLPILLADRVIKSTQEAESFKPENSDLSRHVTQLSQLLRSAARLTAATPTALYDRPIRRVSADVTKSLDRALALSRKCRHRKTNVLHHVLSITTAADFKKLAALLDSSLADIKWVVSIINRNSADYETASLSLPPIATTDPILAWVWPAIAAVHTGRADAALELAALANDNDRTKKIIVEENGIPPLLKMLKESTNVDAQTAAAAALCNLADDLTRVKIIADKLGVQLIAKALSQSPAKVQVILVNLVSKMSELYPTVQEEFGRENVTRPLVTLLSMDVNMDEFVESNTHKNANNLHSIVGIAREKKIHGGGSLEGGNSGKHSKREKEGEAEAPELKSQLKISCANALRILARGNLFNSGKITDTKALLVLAKIIERESGELKICCLRVVMELAVVAESNDELKRAAFKPTSPAAKVVFDQLLRVINQEITPGMVIPAVKAIGCLASMFPAKEKRIVQSLVAQLGHRDRRVADEAAGALKKFVCDGNYNRREHSEAIIEFNGVAMLVNLVRSSHERLDELVLLCYLAVNAGNSKALEQAQVLRVLEGAARHAVAQNPDLRDFVDAQGAAATALYNHRYIVVAMVEKEQPSWSESHLDCIQADLDVPKGRLGSAEHGSSRPLDRGGGGMMRIGHSALEGTTKHVISHGPKLRRLFAKAIHQLVIYQLAVHSNMQTCEA</sequence>
<feature type="compositionally biased region" description="Gly residues" evidence="3">
    <location>
        <begin position="327"/>
        <end position="336"/>
    </location>
</feature>
<organism evidence="5">
    <name type="scientific">Salvia splendens</name>
    <name type="common">Scarlet sage</name>
    <dbReference type="NCBI Taxonomy" id="180675"/>
    <lineage>
        <taxon>Eukaryota</taxon>
        <taxon>Viridiplantae</taxon>
        <taxon>Streptophyta</taxon>
        <taxon>Embryophyta</taxon>
        <taxon>Tracheophyta</taxon>
        <taxon>Spermatophyta</taxon>
        <taxon>Magnoliopsida</taxon>
        <taxon>eudicotyledons</taxon>
        <taxon>Gunneridae</taxon>
        <taxon>Pentapetalae</taxon>
        <taxon>asterids</taxon>
        <taxon>lamiids</taxon>
        <taxon>Lamiales</taxon>
        <taxon>Lamiaceae</taxon>
        <taxon>Nepetoideae</taxon>
        <taxon>Mentheae</taxon>
        <taxon>Salviinae</taxon>
        <taxon>Salvia</taxon>
        <taxon>Salvia subgen. Calosphace</taxon>
        <taxon>core Calosphace</taxon>
    </lineage>
</organism>
<dbReference type="SUPFAM" id="SSF48371">
    <property type="entry name" value="ARM repeat"/>
    <property type="match status" value="1"/>
</dbReference>
<dbReference type="EMBL" id="PNBA02000009">
    <property type="protein sequence ID" value="KAG6413337.1"/>
    <property type="molecule type" value="Genomic_DNA"/>
</dbReference>
<dbReference type="Gene3D" id="1.25.10.10">
    <property type="entry name" value="Leucine-rich Repeat Variant"/>
    <property type="match status" value="2"/>
</dbReference>
<gene>
    <name evidence="5" type="ORF">SASPL_126046</name>
</gene>